<evidence type="ECO:0000313" key="2">
    <source>
        <dbReference type="Proteomes" id="UP001233172"/>
    </source>
</evidence>
<comment type="caution">
    <text evidence="1">The sequence shown here is derived from an EMBL/GenBank/DDBJ whole genome shotgun (WGS) entry which is preliminary data.</text>
</comment>
<dbReference type="EMBL" id="JASAOG010000356">
    <property type="protein sequence ID" value="KAK0040073.1"/>
    <property type="molecule type" value="Genomic_DNA"/>
</dbReference>
<name>A0AAD8AQQ0_BIOPF</name>
<gene>
    <name evidence="1" type="ORF">Bpfe_030503</name>
</gene>
<dbReference type="Proteomes" id="UP001233172">
    <property type="component" value="Unassembled WGS sequence"/>
</dbReference>
<keyword evidence="2" id="KW-1185">Reference proteome</keyword>
<feature type="non-terminal residue" evidence="1">
    <location>
        <position position="69"/>
    </location>
</feature>
<protein>
    <submittedName>
        <fullName evidence="1">Uncharacterized protein</fullName>
    </submittedName>
</protein>
<reference evidence="1" key="1">
    <citation type="journal article" date="2023" name="PLoS Negl. Trop. Dis.">
        <title>A genome sequence for Biomphalaria pfeifferi, the major vector snail for the human-infecting parasite Schistosoma mansoni.</title>
        <authorList>
            <person name="Bu L."/>
            <person name="Lu L."/>
            <person name="Laidemitt M.R."/>
            <person name="Zhang S.M."/>
            <person name="Mutuku M."/>
            <person name="Mkoji G."/>
            <person name="Steinauer M."/>
            <person name="Loker E.S."/>
        </authorList>
    </citation>
    <scope>NUCLEOTIDE SEQUENCE</scope>
    <source>
        <strain evidence="1">KasaAsao</strain>
    </source>
</reference>
<accession>A0AAD8AQQ0</accession>
<dbReference type="AlphaFoldDB" id="A0AAD8AQQ0"/>
<reference evidence="1" key="2">
    <citation type="submission" date="2023-04" db="EMBL/GenBank/DDBJ databases">
        <authorList>
            <person name="Bu L."/>
            <person name="Lu L."/>
            <person name="Laidemitt M.R."/>
            <person name="Zhang S.M."/>
            <person name="Mutuku M."/>
            <person name="Mkoji G."/>
            <person name="Steinauer M."/>
            <person name="Loker E.S."/>
        </authorList>
    </citation>
    <scope>NUCLEOTIDE SEQUENCE</scope>
    <source>
        <strain evidence="1">KasaAsao</strain>
        <tissue evidence="1">Whole Snail</tissue>
    </source>
</reference>
<organism evidence="1 2">
    <name type="scientific">Biomphalaria pfeifferi</name>
    <name type="common">Bloodfluke planorb</name>
    <name type="synonym">Freshwater snail</name>
    <dbReference type="NCBI Taxonomy" id="112525"/>
    <lineage>
        <taxon>Eukaryota</taxon>
        <taxon>Metazoa</taxon>
        <taxon>Spiralia</taxon>
        <taxon>Lophotrochozoa</taxon>
        <taxon>Mollusca</taxon>
        <taxon>Gastropoda</taxon>
        <taxon>Heterobranchia</taxon>
        <taxon>Euthyneura</taxon>
        <taxon>Panpulmonata</taxon>
        <taxon>Hygrophila</taxon>
        <taxon>Lymnaeoidea</taxon>
        <taxon>Planorbidae</taxon>
        <taxon>Biomphalaria</taxon>
    </lineage>
</organism>
<proteinExistence type="predicted"/>
<evidence type="ECO:0000313" key="1">
    <source>
        <dbReference type="EMBL" id="KAK0040073.1"/>
    </source>
</evidence>
<sequence length="69" mass="7873">MHYTIHQTLCLVTRHSLELLDPVPTTVIVVRFPQRHLIPQSTFPIVPTGVQDAGQWFTLGTILIINQRN</sequence>